<dbReference type="SUPFAM" id="SSF51182">
    <property type="entry name" value="RmlC-like cupins"/>
    <property type="match status" value="1"/>
</dbReference>
<keyword evidence="3" id="KW-1185">Reference proteome</keyword>
<dbReference type="InterPro" id="IPR011051">
    <property type="entry name" value="RmlC_Cupin_sf"/>
</dbReference>
<dbReference type="RefSeq" id="WP_371841764.1">
    <property type="nucleotide sequence ID" value="NZ_JBGMEK010000170.1"/>
</dbReference>
<proteinExistence type="predicted"/>
<accession>A0ABV4P8D3</accession>
<protein>
    <submittedName>
        <fullName evidence="2">Cupin domain-containing protein</fullName>
    </submittedName>
</protein>
<dbReference type="InterPro" id="IPR025979">
    <property type="entry name" value="ChrR-like_cupin_dom"/>
</dbReference>
<dbReference type="InterPro" id="IPR014710">
    <property type="entry name" value="RmlC-like_jellyroll"/>
</dbReference>
<organism evidence="2 3">
    <name type="scientific">Microbulbifer epialgicus</name>
    <dbReference type="NCBI Taxonomy" id="393907"/>
    <lineage>
        <taxon>Bacteria</taxon>
        <taxon>Pseudomonadati</taxon>
        <taxon>Pseudomonadota</taxon>
        <taxon>Gammaproteobacteria</taxon>
        <taxon>Cellvibrionales</taxon>
        <taxon>Microbulbiferaceae</taxon>
        <taxon>Microbulbifer</taxon>
    </lineage>
</organism>
<reference evidence="2 3" key="1">
    <citation type="submission" date="2024-08" db="EMBL/GenBank/DDBJ databases">
        <authorList>
            <person name="Ishaq N."/>
        </authorList>
    </citation>
    <scope>NUCLEOTIDE SEQUENCE [LARGE SCALE GENOMIC DNA]</scope>
    <source>
        <strain evidence="2 3">DSM 18651</strain>
    </source>
</reference>
<dbReference type="Gene3D" id="2.60.120.10">
    <property type="entry name" value="Jelly Rolls"/>
    <property type="match status" value="1"/>
</dbReference>
<name>A0ABV4P8D3_9GAMM</name>
<dbReference type="Pfam" id="PF12973">
    <property type="entry name" value="Cupin_7"/>
    <property type="match status" value="1"/>
</dbReference>
<comment type="caution">
    <text evidence="2">The sequence shown here is derived from an EMBL/GenBank/DDBJ whole genome shotgun (WGS) entry which is preliminary data.</text>
</comment>
<evidence type="ECO:0000259" key="1">
    <source>
        <dbReference type="Pfam" id="PF12973"/>
    </source>
</evidence>
<dbReference type="EMBL" id="JBGMEK010000170">
    <property type="protein sequence ID" value="MFA0813925.1"/>
    <property type="molecule type" value="Genomic_DNA"/>
</dbReference>
<sequence>MDQTSNPIQTNELPWMPLNTGVSVRLLRLVGKDRTLQLKVEPGTTIEQHAHGGEVHAFNVTGSRKLSNGKIAGPGAYVYEPAGNIDSWACYGDEPVIVQITMSGSVAYLDENGKPKSVTDTDTLRHRYRQWCEQENHPIVAIGA</sequence>
<dbReference type="Proteomes" id="UP001569428">
    <property type="component" value="Unassembled WGS sequence"/>
</dbReference>
<evidence type="ECO:0000313" key="3">
    <source>
        <dbReference type="Proteomes" id="UP001569428"/>
    </source>
</evidence>
<gene>
    <name evidence="2" type="ORF">ACCI49_23950</name>
</gene>
<evidence type="ECO:0000313" key="2">
    <source>
        <dbReference type="EMBL" id="MFA0813925.1"/>
    </source>
</evidence>
<feature type="domain" description="ChrR-like cupin" evidence="1">
    <location>
        <begin position="8"/>
        <end position="86"/>
    </location>
</feature>